<evidence type="ECO:0000256" key="2">
    <source>
        <dbReference type="ARBA" id="ARBA00023015"/>
    </source>
</evidence>
<dbReference type="EMBL" id="CP155571">
    <property type="protein sequence ID" value="XFO70708.1"/>
    <property type="molecule type" value="Genomic_DNA"/>
</dbReference>
<gene>
    <name evidence="6" type="primary">yofA_1</name>
    <name evidence="6" type="ORF">SPACI_007070</name>
</gene>
<dbReference type="PANTHER" id="PTHR30126:SF78">
    <property type="entry name" value="HTH LYSR-TYPE DOMAIN-CONTAINING PROTEIN"/>
    <property type="match status" value="1"/>
</dbReference>
<dbReference type="SUPFAM" id="SSF53850">
    <property type="entry name" value="Periplasmic binding protein-like II"/>
    <property type="match status" value="1"/>
</dbReference>
<dbReference type="InterPro" id="IPR000847">
    <property type="entry name" value="LysR_HTH_N"/>
</dbReference>
<dbReference type="SUPFAM" id="SSF46785">
    <property type="entry name" value="Winged helix' DNA-binding domain"/>
    <property type="match status" value="1"/>
</dbReference>
<dbReference type="InterPro" id="IPR036388">
    <property type="entry name" value="WH-like_DNA-bd_sf"/>
</dbReference>
<keyword evidence="2" id="KW-0805">Transcription regulation</keyword>
<dbReference type="RefSeq" id="WP_093796354.1">
    <property type="nucleotide sequence ID" value="NZ_CP155571.1"/>
</dbReference>
<dbReference type="InterPro" id="IPR005119">
    <property type="entry name" value="LysR_subst-bd"/>
</dbReference>
<feature type="domain" description="HTH lysR-type" evidence="5">
    <location>
        <begin position="1"/>
        <end position="58"/>
    </location>
</feature>
<evidence type="ECO:0000256" key="3">
    <source>
        <dbReference type="ARBA" id="ARBA00023125"/>
    </source>
</evidence>
<reference evidence="6" key="1">
    <citation type="submission" date="2024-05" db="EMBL/GenBank/DDBJ databases">
        <title>Isolation and characterization of Sporomusa carbonis sp. nov., a carboxydotrophic hydrogenogen in the genus of Sporomusa isolated from a charcoal burning pile.</title>
        <authorList>
            <person name="Boeer T."/>
            <person name="Rosenbaum F."/>
            <person name="Eysell L."/>
            <person name="Mueller V."/>
            <person name="Daniel R."/>
            <person name="Poehlein A."/>
        </authorList>
    </citation>
    <scope>NUCLEOTIDE SEQUENCE [LARGE SCALE GENOMIC DNA]</scope>
    <source>
        <strain evidence="6">DSM 3132</strain>
    </source>
</reference>
<dbReference type="Gene3D" id="3.40.190.290">
    <property type="match status" value="1"/>
</dbReference>
<evidence type="ECO:0000256" key="4">
    <source>
        <dbReference type="ARBA" id="ARBA00023163"/>
    </source>
</evidence>
<dbReference type="Proteomes" id="UP000216052">
    <property type="component" value="Chromosome"/>
</dbReference>
<comment type="similarity">
    <text evidence="1">Belongs to the LysR transcriptional regulatory family.</text>
</comment>
<dbReference type="CDD" id="cd05466">
    <property type="entry name" value="PBP2_LTTR_substrate"/>
    <property type="match status" value="1"/>
</dbReference>
<keyword evidence="7" id="KW-1185">Reference proteome</keyword>
<accession>A0ABZ3IXX6</accession>
<dbReference type="Pfam" id="PF00126">
    <property type="entry name" value="HTH_1"/>
    <property type="match status" value="1"/>
</dbReference>
<protein>
    <submittedName>
        <fullName evidence="6">HTH-type transcriptional regulator YofA</fullName>
    </submittedName>
</protein>
<evidence type="ECO:0000256" key="1">
    <source>
        <dbReference type="ARBA" id="ARBA00009437"/>
    </source>
</evidence>
<dbReference type="InterPro" id="IPR036390">
    <property type="entry name" value="WH_DNA-bd_sf"/>
</dbReference>
<keyword evidence="4" id="KW-0804">Transcription</keyword>
<proteinExistence type="inferred from homology"/>
<name>A0ABZ3IXX6_SPOA4</name>
<dbReference type="PANTHER" id="PTHR30126">
    <property type="entry name" value="HTH-TYPE TRANSCRIPTIONAL REGULATOR"/>
    <property type="match status" value="1"/>
</dbReference>
<keyword evidence="3" id="KW-0238">DNA-binding</keyword>
<organism evidence="6 7">
    <name type="scientific">Sporomusa acidovorans (strain ATCC 49682 / DSM 3132 / Mol)</name>
    <dbReference type="NCBI Taxonomy" id="1123286"/>
    <lineage>
        <taxon>Bacteria</taxon>
        <taxon>Bacillati</taxon>
        <taxon>Bacillota</taxon>
        <taxon>Negativicutes</taxon>
        <taxon>Selenomonadales</taxon>
        <taxon>Sporomusaceae</taxon>
        <taxon>Sporomusa</taxon>
    </lineage>
</organism>
<dbReference type="Gene3D" id="1.10.10.10">
    <property type="entry name" value="Winged helix-like DNA-binding domain superfamily/Winged helix DNA-binding domain"/>
    <property type="match status" value="1"/>
</dbReference>
<evidence type="ECO:0000313" key="7">
    <source>
        <dbReference type="Proteomes" id="UP000216052"/>
    </source>
</evidence>
<evidence type="ECO:0000259" key="5">
    <source>
        <dbReference type="PROSITE" id="PS50931"/>
    </source>
</evidence>
<dbReference type="PRINTS" id="PR00039">
    <property type="entry name" value="HTHLYSR"/>
</dbReference>
<dbReference type="Pfam" id="PF03466">
    <property type="entry name" value="LysR_substrate"/>
    <property type="match status" value="1"/>
</dbReference>
<sequence length="288" mass="33298">MDDKDWLMLQVISEEKNITKTAERLYLSQPAISQRLKNLEREFGIKILHRNAGGVSFTSQGEYLLDYAKVMLTQYRDVKERILNMENTVQGTLRLGTSSIFAHYELPDILRGFREQYPQVEVFLKTGLSHTINRALLRGEISVAILRGDYIWNEGQLLLRNEPICLVSSSPIELNDLPNQPQISYKTDGPLYDIIQEWLRQSFSHPPLNPMEVDNMDTCRQMVLKGLGWAILPEIGLQKHDNLYTRALYWKNGKPLRRKTRLLYQHSSLELSVVKAFVDYISQCCLAP</sequence>
<dbReference type="PROSITE" id="PS50931">
    <property type="entry name" value="HTH_LYSR"/>
    <property type="match status" value="1"/>
</dbReference>
<evidence type="ECO:0000313" key="6">
    <source>
        <dbReference type="EMBL" id="XFO70708.1"/>
    </source>
</evidence>